<keyword evidence="3" id="KW-0539">Nucleus</keyword>
<feature type="compositionally biased region" description="Low complexity" evidence="4">
    <location>
        <begin position="1"/>
        <end position="14"/>
    </location>
</feature>
<dbReference type="InterPro" id="IPR026822">
    <property type="entry name" value="Spp2/MOS2_G-patch"/>
</dbReference>
<dbReference type="Pfam" id="PF25088">
    <property type="entry name" value="GPKOW_C"/>
    <property type="match status" value="1"/>
</dbReference>
<dbReference type="PROSITE" id="PS50174">
    <property type="entry name" value="G_PATCH"/>
    <property type="match status" value="1"/>
</dbReference>
<keyword evidence="7" id="KW-1185">Reference proteome</keyword>
<evidence type="ECO:0000313" key="7">
    <source>
        <dbReference type="Proteomes" id="UP001371456"/>
    </source>
</evidence>
<evidence type="ECO:0000256" key="2">
    <source>
        <dbReference type="ARBA" id="ARBA00010966"/>
    </source>
</evidence>
<sequence length="489" mass="54425">MKLSFSLSSKPSSNLKKHPSSQTFAGDDPRNSSNPIEKEYVTEFDPSKAAASSTKDTLIIPPKQNEWRPIKRMKNLEVPLQADASAADQPLQFELDSGAGVEPASDGISYGLNVRQSENPNPDPNPNPNPNPNTNSNPKQMIDPMLHKFKEDLKRLPEHNGIDEYTDMPVEGFGAALLKGYGWVEGRGIGRNAKEDVKVVEYKKWTAKEGIGFIPEVPKPSSKGEGGVRPIKKKGEEGVKIDHSDGNIEKIDKEDGGKGLYVGKKVRVVRGKDMGMKGEVLEVNSSGDLVILKLADKEVKLQARDLAELGSVEEERRLKKLLEFNIREEKSNLDRVGKQSSGGRGRDEATTERKKESRRSRDERSDKVSWLASHIRVRIISKDLKRGRLYLKKGEIMDVVGPTSCDICMDETRELIQDVDQELLETALPKRGGPVLVLYGRNKGVYGHLVEKDSEKETGIIRDGDTKELLKVRLEQIAEYLGDPSYIGY</sequence>
<name>A0AAN8Y8N6_SOLBU</name>
<evidence type="ECO:0000256" key="3">
    <source>
        <dbReference type="ARBA" id="ARBA00023242"/>
    </source>
</evidence>
<comment type="subcellular location">
    <subcellularLocation>
        <location evidence="1">Nucleus</location>
    </subcellularLocation>
</comment>
<gene>
    <name evidence="6" type="ORF">RDI58_020537</name>
</gene>
<dbReference type="PANTHER" id="PTHR15818">
    <property type="entry name" value="G PATCH AND KOW-CONTAINING"/>
    <property type="match status" value="1"/>
</dbReference>
<reference evidence="6 7" key="1">
    <citation type="submission" date="2024-02" db="EMBL/GenBank/DDBJ databases">
        <title>de novo genome assembly of Solanum bulbocastanum strain 11H21.</title>
        <authorList>
            <person name="Hosaka A.J."/>
        </authorList>
    </citation>
    <scope>NUCLEOTIDE SEQUENCE [LARGE SCALE GENOMIC DNA]</scope>
    <source>
        <tissue evidence="6">Young leaves</tissue>
    </source>
</reference>
<dbReference type="Pfam" id="PF12656">
    <property type="entry name" value="G-patch_2"/>
    <property type="match status" value="1"/>
</dbReference>
<proteinExistence type="inferred from homology"/>
<dbReference type="Pfam" id="PF00467">
    <property type="entry name" value="KOW"/>
    <property type="match status" value="1"/>
</dbReference>
<dbReference type="Gene3D" id="2.30.30.140">
    <property type="match status" value="1"/>
</dbReference>
<feature type="domain" description="G-patch" evidence="5">
    <location>
        <begin position="170"/>
        <end position="216"/>
    </location>
</feature>
<dbReference type="GO" id="GO:0000398">
    <property type="term" value="P:mRNA splicing, via spliceosome"/>
    <property type="evidence" value="ECO:0007669"/>
    <property type="project" value="InterPro"/>
</dbReference>
<feature type="compositionally biased region" description="Pro residues" evidence="4">
    <location>
        <begin position="121"/>
        <end position="131"/>
    </location>
</feature>
<organism evidence="6 7">
    <name type="scientific">Solanum bulbocastanum</name>
    <name type="common">Wild potato</name>
    <dbReference type="NCBI Taxonomy" id="147425"/>
    <lineage>
        <taxon>Eukaryota</taxon>
        <taxon>Viridiplantae</taxon>
        <taxon>Streptophyta</taxon>
        <taxon>Embryophyta</taxon>
        <taxon>Tracheophyta</taxon>
        <taxon>Spermatophyta</taxon>
        <taxon>Magnoliopsida</taxon>
        <taxon>eudicotyledons</taxon>
        <taxon>Gunneridae</taxon>
        <taxon>Pentapetalae</taxon>
        <taxon>asterids</taxon>
        <taxon>lamiids</taxon>
        <taxon>Solanales</taxon>
        <taxon>Solanaceae</taxon>
        <taxon>Solanoideae</taxon>
        <taxon>Solaneae</taxon>
        <taxon>Solanum</taxon>
    </lineage>
</organism>
<dbReference type="GO" id="GO:0005681">
    <property type="term" value="C:spliceosomal complex"/>
    <property type="evidence" value="ECO:0007669"/>
    <property type="project" value="TreeGrafter"/>
</dbReference>
<dbReference type="SUPFAM" id="SSF50104">
    <property type="entry name" value="Translation proteins SH3-like domain"/>
    <property type="match status" value="1"/>
</dbReference>
<evidence type="ECO:0000256" key="4">
    <source>
        <dbReference type="SAM" id="MobiDB-lite"/>
    </source>
</evidence>
<evidence type="ECO:0000313" key="6">
    <source>
        <dbReference type="EMBL" id="KAK6782741.1"/>
    </source>
</evidence>
<dbReference type="Proteomes" id="UP001371456">
    <property type="component" value="Unassembled WGS sequence"/>
</dbReference>
<comment type="similarity">
    <text evidence="2">Belongs to the MOS2 family.</text>
</comment>
<dbReference type="EMBL" id="JBANQN010000008">
    <property type="protein sequence ID" value="KAK6782741.1"/>
    <property type="molecule type" value="Genomic_DNA"/>
</dbReference>
<dbReference type="InterPro" id="IPR000467">
    <property type="entry name" value="G_patch_dom"/>
</dbReference>
<feature type="region of interest" description="Disordered" evidence="4">
    <location>
        <begin position="89"/>
        <end position="145"/>
    </location>
</feature>
<dbReference type="InterPro" id="IPR005824">
    <property type="entry name" value="KOW"/>
</dbReference>
<evidence type="ECO:0000259" key="5">
    <source>
        <dbReference type="PROSITE" id="PS50174"/>
    </source>
</evidence>
<accession>A0AAN8Y8N6</accession>
<dbReference type="SMART" id="SM00739">
    <property type="entry name" value="KOW"/>
    <property type="match status" value="2"/>
</dbReference>
<protein>
    <recommendedName>
        <fullName evidence="5">G-patch domain-containing protein</fullName>
    </recommendedName>
</protein>
<dbReference type="InterPro" id="IPR045166">
    <property type="entry name" value="Spp2-like"/>
</dbReference>
<dbReference type="GO" id="GO:0003676">
    <property type="term" value="F:nucleic acid binding"/>
    <property type="evidence" value="ECO:0007669"/>
    <property type="project" value="InterPro"/>
</dbReference>
<comment type="caution">
    <text evidence="6">The sequence shown here is derived from an EMBL/GenBank/DDBJ whole genome shotgun (WGS) entry which is preliminary data.</text>
</comment>
<dbReference type="PANTHER" id="PTHR15818:SF2">
    <property type="entry name" value="G-PATCH DOMAIN AND KOW MOTIFS-CONTAINING PROTEIN"/>
    <property type="match status" value="1"/>
</dbReference>
<dbReference type="AlphaFoldDB" id="A0AAN8Y8N6"/>
<feature type="compositionally biased region" description="Basic and acidic residues" evidence="4">
    <location>
        <begin position="344"/>
        <end position="363"/>
    </location>
</feature>
<dbReference type="InterPro" id="IPR008991">
    <property type="entry name" value="Translation_prot_SH3-like_sf"/>
</dbReference>
<evidence type="ECO:0000256" key="1">
    <source>
        <dbReference type="ARBA" id="ARBA00004123"/>
    </source>
</evidence>
<feature type="region of interest" description="Disordered" evidence="4">
    <location>
        <begin position="333"/>
        <end position="363"/>
    </location>
</feature>
<feature type="region of interest" description="Disordered" evidence="4">
    <location>
        <begin position="1"/>
        <end position="70"/>
    </location>
</feature>